<dbReference type="NCBIfam" id="TIGR01594">
    <property type="entry name" value="holin_lambda"/>
    <property type="match status" value="1"/>
</dbReference>
<dbReference type="OrthoDB" id="6711255at2"/>
<dbReference type="AlphaFoldDB" id="Q5NXH2"/>
<gene>
    <name evidence="1" type="ORF">ebA7268</name>
</gene>
<accession>Q5NXH2</accession>
<dbReference type="InterPro" id="IPR006481">
    <property type="entry name" value="Phage_lambda_GpS_holin"/>
</dbReference>
<dbReference type="RefSeq" id="WP_011239885.1">
    <property type="nucleotide sequence ID" value="NC_006513.1"/>
</dbReference>
<keyword evidence="2" id="KW-1185">Reference proteome</keyword>
<sequence>MPEKYLGLWGVLWDSLPEPMRAGVVGAVVAFLRVMYDNDEPSIGKRLLECALSGSIALGITSLCKAFGVAGEIGVAVGSAVGLLGVDTVRAWAKRIGEQRVRDLES</sequence>
<dbReference type="KEGG" id="eba:ebA7268"/>
<protein>
    <recommendedName>
        <fullName evidence="3">Phage holin, lambda family</fullName>
    </recommendedName>
</protein>
<dbReference type="EMBL" id="CR555306">
    <property type="protein sequence ID" value="CAI10242.1"/>
    <property type="molecule type" value="Genomic_DNA"/>
</dbReference>
<evidence type="ECO:0008006" key="3">
    <source>
        <dbReference type="Google" id="ProtNLM"/>
    </source>
</evidence>
<dbReference type="HOGENOM" id="CLU_118968_5_0_4"/>
<name>Q5NXH2_AROAE</name>
<evidence type="ECO:0000313" key="1">
    <source>
        <dbReference type="EMBL" id="CAI10242.1"/>
    </source>
</evidence>
<dbReference type="Pfam" id="PF05106">
    <property type="entry name" value="Phage_holin_3_1"/>
    <property type="match status" value="1"/>
</dbReference>
<dbReference type="STRING" id="76114.ebA7268"/>
<evidence type="ECO:0000313" key="2">
    <source>
        <dbReference type="Proteomes" id="UP000006552"/>
    </source>
</evidence>
<organism evidence="1 2">
    <name type="scientific">Aromatoleum aromaticum (strain DSM 19018 / LMG 30748 / EbN1)</name>
    <name type="common">Azoarcus sp. (strain EbN1)</name>
    <dbReference type="NCBI Taxonomy" id="76114"/>
    <lineage>
        <taxon>Bacteria</taxon>
        <taxon>Pseudomonadati</taxon>
        <taxon>Pseudomonadota</taxon>
        <taxon>Betaproteobacteria</taxon>
        <taxon>Rhodocyclales</taxon>
        <taxon>Rhodocyclaceae</taxon>
        <taxon>Aromatoleum</taxon>
    </lineage>
</organism>
<reference evidence="1 2" key="1">
    <citation type="journal article" date="2005" name="Arch. Microbiol.">
        <title>The genome sequence of an anaerobic aromatic-degrading denitrifying bacterium, strain EbN1.</title>
        <authorList>
            <person name="Rabus R."/>
            <person name="Kube M."/>
            <person name="Heider J."/>
            <person name="Beck A."/>
            <person name="Heitmann K."/>
            <person name="Widdel F."/>
            <person name="Reinhardt R."/>
        </authorList>
    </citation>
    <scope>NUCLEOTIDE SEQUENCE [LARGE SCALE GENOMIC DNA]</scope>
    <source>
        <strain evidence="1 2">EbN1</strain>
    </source>
</reference>
<proteinExistence type="predicted"/>
<dbReference type="Proteomes" id="UP000006552">
    <property type="component" value="Chromosome"/>
</dbReference>